<keyword evidence="1" id="KW-0732">Signal</keyword>
<dbReference type="AlphaFoldDB" id="A0A2K8L2K4"/>
<dbReference type="Gene3D" id="3.30.1340.30">
    <property type="match status" value="1"/>
</dbReference>
<feature type="domain" description="BON" evidence="2">
    <location>
        <begin position="121"/>
        <end position="189"/>
    </location>
</feature>
<evidence type="ECO:0000313" key="4">
    <source>
        <dbReference type="Proteomes" id="UP000231637"/>
    </source>
</evidence>
<dbReference type="SMART" id="SM00749">
    <property type="entry name" value="BON"/>
    <property type="match status" value="2"/>
</dbReference>
<dbReference type="OrthoDB" id="5293528at2"/>
<dbReference type="InterPro" id="IPR014004">
    <property type="entry name" value="Transpt-assoc_nodulatn_dom_bac"/>
</dbReference>
<sequence>MFNLRLIFTVIVMFSLTGCFTAVVGGTAVATNSIHDERKIGTQFDDAALTAKIDARLIAEKDMPSRWVSVQVIEGNATLTGHLPSQSHIDRALYITKSIDGVRSVRSELLIGEPAIKSMVSDTWITTKVKTMLLNDEQVSGLTIKVETVEGKVYLQGIVEDFVQRQRAKDLTNAVDGVTAIIDLMQIAQK</sequence>
<evidence type="ECO:0000313" key="3">
    <source>
        <dbReference type="EMBL" id="ATX81332.1"/>
    </source>
</evidence>
<name>A0A2K8L2K4_9PROT</name>
<organism evidence="3 4">
    <name type="scientific">Mariprofundus ferrinatatus</name>
    <dbReference type="NCBI Taxonomy" id="1921087"/>
    <lineage>
        <taxon>Bacteria</taxon>
        <taxon>Pseudomonadati</taxon>
        <taxon>Pseudomonadota</taxon>
        <taxon>Candidatius Mariprofundia</taxon>
        <taxon>Mariprofundales</taxon>
        <taxon>Mariprofundaceae</taxon>
        <taxon>Mariprofundus</taxon>
    </lineage>
</organism>
<dbReference type="InterPro" id="IPR007055">
    <property type="entry name" value="BON_dom"/>
</dbReference>
<dbReference type="EMBL" id="CP018800">
    <property type="protein sequence ID" value="ATX81332.1"/>
    <property type="molecule type" value="Genomic_DNA"/>
</dbReference>
<feature type="domain" description="BON" evidence="2">
    <location>
        <begin position="45"/>
        <end position="113"/>
    </location>
</feature>
<proteinExistence type="predicted"/>
<dbReference type="PROSITE" id="PS51257">
    <property type="entry name" value="PROKAR_LIPOPROTEIN"/>
    <property type="match status" value="1"/>
</dbReference>
<feature type="signal peptide" evidence="1">
    <location>
        <begin position="1"/>
        <end position="21"/>
    </location>
</feature>
<accession>A0A2K8L2K4</accession>
<dbReference type="PANTHER" id="PTHR34606:SF15">
    <property type="entry name" value="BON DOMAIN-CONTAINING PROTEIN"/>
    <property type="match status" value="1"/>
</dbReference>
<dbReference type="Pfam" id="PF04972">
    <property type="entry name" value="BON"/>
    <property type="match status" value="2"/>
</dbReference>
<evidence type="ECO:0000259" key="2">
    <source>
        <dbReference type="PROSITE" id="PS50914"/>
    </source>
</evidence>
<evidence type="ECO:0000256" key="1">
    <source>
        <dbReference type="SAM" id="SignalP"/>
    </source>
</evidence>
<dbReference type="InterPro" id="IPR051686">
    <property type="entry name" value="Lipoprotein_DolP"/>
</dbReference>
<reference evidence="3 4" key="1">
    <citation type="submission" date="2016-12" db="EMBL/GenBank/DDBJ databases">
        <title>Isolation and genomic insights into novel planktonic Zetaproteobacteria from stratified waters of the Chesapeake Bay.</title>
        <authorList>
            <person name="McAllister S.M."/>
            <person name="Kato S."/>
            <person name="Chan C.S."/>
            <person name="Chiu B.K."/>
            <person name="Field E.K."/>
        </authorList>
    </citation>
    <scope>NUCLEOTIDE SEQUENCE [LARGE SCALE GENOMIC DNA]</scope>
    <source>
        <strain evidence="3 4">CP-8</strain>
    </source>
</reference>
<protein>
    <submittedName>
        <fullName evidence="3">Osmotically-inducible protein OsmY, contains BON domain</fullName>
    </submittedName>
</protein>
<gene>
    <name evidence="3" type="ORF">Ga0123462_0457</name>
</gene>
<dbReference type="Proteomes" id="UP000231637">
    <property type="component" value="Chromosome"/>
</dbReference>
<dbReference type="PROSITE" id="PS50914">
    <property type="entry name" value="BON"/>
    <property type="match status" value="2"/>
</dbReference>
<feature type="chain" id="PRO_5014739351" evidence="1">
    <location>
        <begin position="22"/>
        <end position="190"/>
    </location>
</feature>
<dbReference type="KEGG" id="mfn:Ga0123462_0457"/>
<keyword evidence="4" id="KW-1185">Reference proteome</keyword>
<dbReference type="PANTHER" id="PTHR34606">
    <property type="entry name" value="BON DOMAIN-CONTAINING PROTEIN"/>
    <property type="match status" value="1"/>
</dbReference>